<dbReference type="KEGG" id="smus:C7J88_02060"/>
<comment type="subcellular location">
    <subcellularLocation>
        <location evidence="1">Cell membrane</location>
        <topology evidence="1">Multi-pass membrane protein</topology>
    </subcellularLocation>
</comment>
<dbReference type="Proteomes" id="UP000652995">
    <property type="component" value="Unassembled WGS sequence"/>
</dbReference>
<dbReference type="Pfam" id="PF03772">
    <property type="entry name" value="Competence"/>
    <property type="match status" value="1"/>
</dbReference>
<evidence type="ECO:0000256" key="6">
    <source>
        <dbReference type="SAM" id="Phobius"/>
    </source>
</evidence>
<evidence type="ECO:0000313" key="11">
    <source>
        <dbReference type="Proteomes" id="UP000652995"/>
    </source>
</evidence>
<gene>
    <name evidence="8" type="ORF">GCM10007183_11300</name>
    <name evidence="9" type="ORF">SAMEA4412661_01066</name>
</gene>
<dbReference type="OrthoDB" id="9761531at2"/>
<dbReference type="InterPro" id="IPR004477">
    <property type="entry name" value="ComEC_N"/>
</dbReference>
<dbReference type="AlphaFoldDB" id="A0A240C2S1"/>
<dbReference type="InterPro" id="IPR035681">
    <property type="entry name" value="ComA-like_MBL"/>
</dbReference>
<feature type="transmembrane region" description="Helical" evidence="6">
    <location>
        <begin position="239"/>
        <end position="258"/>
    </location>
</feature>
<dbReference type="InterPro" id="IPR052159">
    <property type="entry name" value="Competence_DNA_uptake"/>
</dbReference>
<dbReference type="SMART" id="SM00849">
    <property type="entry name" value="Lactamase_B"/>
    <property type="match status" value="1"/>
</dbReference>
<organism evidence="9 10">
    <name type="scientific">Staphylococcus muscae</name>
    <dbReference type="NCBI Taxonomy" id="1294"/>
    <lineage>
        <taxon>Bacteria</taxon>
        <taxon>Bacillati</taxon>
        <taxon>Bacillota</taxon>
        <taxon>Bacilli</taxon>
        <taxon>Bacillales</taxon>
        <taxon>Staphylococcaceae</taxon>
        <taxon>Staphylococcus</taxon>
    </lineage>
</organism>
<feature type="domain" description="Metallo-beta-lactamase" evidence="7">
    <location>
        <begin position="485"/>
        <end position="690"/>
    </location>
</feature>
<feature type="transmembrane region" description="Helical" evidence="6">
    <location>
        <begin position="335"/>
        <end position="355"/>
    </location>
</feature>
<dbReference type="Proteomes" id="UP000243706">
    <property type="component" value="Chromosome 1"/>
</dbReference>
<keyword evidence="11" id="KW-1185">Reference proteome</keyword>
<keyword evidence="4 6" id="KW-1133">Transmembrane helix</keyword>
<evidence type="ECO:0000313" key="9">
    <source>
        <dbReference type="EMBL" id="SNW02411.1"/>
    </source>
</evidence>
<dbReference type="CDD" id="cd07731">
    <property type="entry name" value="ComA-like_MBL-fold"/>
    <property type="match status" value="1"/>
</dbReference>
<feature type="transmembrane region" description="Helical" evidence="6">
    <location>
        <begin position="184"/>
        <end position="202"/>
    </location>
</feature>
<sequence length="743" mass="85032">MIYILLSYIIGQFAYHHILSACFIGLILYISMLIKRQAFFKLMIASLIGVFGYYIESCAPSLPLQQDDLSDISQKVMIHIETLPVFNGDFYHATASIHDRTYHLTFKNYKHTQKQLNAKFLGHYDCIVNAKIKPTEQATSLPSLFVTELDQSKCVYPHQVTFKDRIMMVRNDAIERLVQSNLPGYPFIIALVTGSTDYIPYVQKQLLKDLGISHLFAVSGTHVAIMTGMLYMIGKRCPIPLYFTQICILVILPLFLIFSGNSPSAQRAVAMAFLTILLARFIQQHALLTLLLSYVILSTYQPTIHAHVGFQFSYAICFLLIMLRDSYIHQPFLRATFITSFIAILGTVSISYSYFNEFQWLGLLSNLFFIPLYGIAIIPLSFLVTLIALLIPSLLSLFKLPFYLLFNIHQFLTFCLKPLIRWKLIFPSYGELGYAFCILFIFTTSYLLAKKKWKMLCICVSIFICVTQLCHPQAENRMTLIDVGQGDAILFETTTGQTLLIDTGGERDNKHMMNKASITDRKLYPYFKERGIRRIDYLIITHPHADHMGEISHLSQRVAISNIVINPNHFDSMNFQLVRQVMQEERATLWDFHQLQHLKLGAFSFQFLNADVKQSEDPNEHSIVTLVNINQTKLLLMGDATVNNEEQLMHTYLLPKIDILKVGHHGSKTSSSAAFLEVIKPNHALVSVGKHNMYHLPSPIIIDRFQTYHIPVFSTAELHHIVVSFDKHVIHSYTISHMMRAMN</sequence>
<dbReference type="GO" id="GO:0005886">
    <property type="term" value="C:plasma membrane"/>
    <property type="evidence" value="ECO:0007669"/>
    <property type="project" value="UniProtKB-SubCell"/>
</dbReference>
<feature type="transmembrane region" description="Helical" evidence="6">
    <location>
        <begin position="270"/>
        <end position="297"/>
    </location>
</feature>
<dbReference type="PANTHER" id="PTHR30619:SF7">
    <property type="entry name" value="BETA-LACTAMASE DOMAIN PROTEIN"/>
    <property type="match status" value="1"/>
</dbReference>
<keyword evidence="5 6" id="KW-0472">Membrane</keyword>
<reference evidence="8" key="1">
    <citation type="journal article" date="2014" name="Int. J. Syst. Evol. Microbiol.">
        <title>Complete genome of a new Firmicutes species belonging to the dominant human colonic microbiota ('Ruminococcus bicirculans') reveals two chromosomes and a selective capacity to utilize plant glucans.</title>
        <authorList>
            <consortium name="NISC Comparative Sequencing Program"/>
            <person name="Wegmann U."/>
            <person name="Louis P."/>
            <person name="Goesmann A."/>
            <person name="Henrissat B."/>
            <person name="Duncan S.H."/>
            <person name="Flint H.J."/>
        </authorList>
    </citation>
    <scope>NUCLEOTIDE SEQUENCE</scope>
    <source>
        <strain evidence="8">CCM 4175</strain>
    </source>
</reference>
<dbReference type="EMBL" id="LT906464">
    <property type="protein sequence ID" value="SNW02411.1"/>
    <property type="molecule type" value="Genomic_DNA"/>
</dbReference>
<evidence type="ECO:0000313" key="8">
    <source>
        <dbReference type="EMBL" id="GGA88845.1"/>
    </source>
</evidence>
<keyword evidence="2" id="KW-1003">Cell membrane</keyword>
<dbReference type="EMBL" id="BMCB01000005">
    <property type="protein sequence ID" value="GGA88845.1"/>
    <property type="molecule type" value="Genomic_DNA"/>
</dbReference>
<evidence type="ECO:0000256" key="3">
    <source>
        <dbReference type="ARBA" id="ARBA00022692"/>
    </source>
</evidence>
<name>A0A240C2S1_9STAP</name>
<dbReference type="SUPFAM" id="SSF56281">
    <property type="entry name" value="Metallo-hydrolase/oxidoreductase"/>
    <property type="match status" value="1"/>
</dbReference>
<dbReference type="NCBIfam" id="TIGR00360">
    <property type="entry name" value="ComEC_N-term"/>
    <property type="match status" value="1"/>
</dbReference>
<protein>
    <submittedName>
        <fullName evidence="8">DNA internalization-related competence protein ComEC/Rec2</fullName>
    </submittedName>
    <submittedName>
        <fullName evidence="9">Late competence protein ComEC, DNA transport</fullName>
    </submittedName>
</protein>
<dbReference type="NCBIfam" id="TIGR00361">
    <property type="entry name" value="ComEC_Rec2"/>
    <property type="match status" value="1"/>
</dbReference>
<dbReference type="GO" id="GO:0030420">
    <property type="term" value="P:establishment of competence for transformation"/>
    <property type="evidence" value="ECO:0007669"/>
    <property type="project" value="InterPro"/>
</dbReference>
<evidence type="ECO:0000256" key="2">
    <source>
        <dbReference type="ARBA" id="ARBA00022475"/>
    </source>
</evidence>
<reference evidence="8" key="4">
    <citation type="submission" date="2024-05" db="EMBL/GenBank/DDBJ databases">
        <authorList>
            <person name="Sun Q."/>
            <person name="Sedlacek I."/>
        </authorList>
    </citation>
    <scope>NUCLEOTIDE SEQUENCE</scope>
    <source>
        <strain evidence="8">CCM 4175</strain>
    </source>
</reference>
<feature type="transmembrane region" description="Helical" evidence="6">
    <location>
        <begin position="214"/>
        <end position="233"/>
    </location>
</feature>
<proteinExistence type="predicted"/>
<feature type="transmembrane region" description="Helical" evidence="6">
    <location>
        <begin position="6"/>
        <end position="31"/>
    </location>
</feature>
<keyword evidence="3 6" id="KW-0812">Transmembrane</keyword>
<accession>A0A240C2S1</accession>
<dbReference type="InterPro" id="IPR036866">
    <property type="entry name" value="RibonucZ/Hydroxyglut_hydro"/>
</dbReference>
<evidence type="ECO:0000256" key="5">
    <source>
        <dbReference type="ARBA" id="ARBA00023136"/>
    </source>
</evidence>
<evidence type="ECO:0000256" key="4">
    <source>
        <dbReference type="ARBA" id="ARBA00022989"/>
    </source>
</evidence>
<dbReference type="Gene3D" id="3.60.15.10">
    <property type="entry name" value="Ribonuclease Z/Hydroxyacylglutathione hydrolase-like"/>
    <property type="match status" value="1"/>
</dbReference>
<dbReference type="InterPro" id="IPR001279">
    <property type="entry name" value="Metallo-B-lactamas"/>
</dbReference>
<feature type="transmembrane region" description="Helical" evidence="6">
    <location>
        <begin position="303"/>
        <end position="323"/>
    </location>
</feature>
<feature type="transmembrane region" description="Helical" evidence="6">
    <location>
        <begin position="432"/>
        <end position="449"/>
    </location>
</feature>
<feature type="transmembrane region" description="Helical" evidence="6">
    <location>
        <begin position="367"/>
        <end position="390"/>
    </location>
</feature>
<dbReference type="InterPro" id="IPR004797">
    <property type="entry name" value="Competence_ComEC/Rec2"/>
</dbReference>
<evidence type="ECO:0000256" key="1">
    <source>
        <dbReference type="ARBA" id="ARBA00004651"/>
    </source>
</evidence>
<dbReference type="PANTHER" id="PTHR30619">
    <property type="entry name" value="DNA INTERNALIZATION/COMPETENCE PROTEIN COMEC/REC2"/>
    <property type="match status" value="1"/>
</dbReference>
<reference evidence="9 10" key="2">
    <citation type="submission" date="2017-06" db="EMBL/GenBank/DDBJ databases">
        <authorList>
            <consortium name="Pathogen Informatics"/>
        </authorList>
    </citation>
    <scope>NUCLEOTIDE SEQUENCE [LARGE SCALE GENOMIC DNA]</scope>
    <source>
        <strain evidence="9 10">NCTC13833</strain>
    </source>
</reference>
<evidence type="ECO:0000313" key="10">
    <source>
        <dbReference type="Proteomes" id="UP000243706"/>
    </source>
</evidence>
<reference evidence="11" key="3">
    <citation type="journal article" date="2019" name="Int. J. Syst. Evol. Microbiol.">
        <title>The Global Catalogue of Microorganisms (GCM) 10K type strain sequencing project: providing services to taxonomists for standard genome sequencing and annotation.</title>
        <authorList>
            <consortium name="The Broad Institute Genomics Platform"/>
            <consortium name="The Broad Institute Genome Sequencing Center for Infectious Disease"/>
            <person name="Wu L."/>
            <person name="Ma J."/>
        </authorList>
    </citation>
    <scope>NUCLEOTIDE SEQUENCE [LARGE SCALE GENOMIC DNA]</scope>
    <source>
        <strain evidence="11">CCM 4175</strain>
    </source>
</reference>
<evidence type="ECO:0000259" key="7">
    <source>
        <dbReference type="SMART" id="SM00849"/>
    </source>
</evidence>
<dbReference type="Pfam" id="PF00753">
    <property type="entry name" value="Lactamase_B"/>
    <property type="match status" value="1"/>
</dbReference>